<evidence type="ECO:0000256" key="2">
    <source>
        <dbReference type="ARBA" id="ARBA00022801"/>
    </source>
</evidence>
<dbReference type="EMBL" id="JADIKJ010000001">
    <property type="protein sequence ID" value="MFK2898894.1"/>
    <property type="molecule type" value="Genomic_DNA"/>
</dbReference>
<dbReference type="Pfam" id="PF00702">
    <property type="entry name" value="Hydrolase"/>
    <property type="match status" value="1"/>
</dbReference>
<evidence type="ECO:0000256" key="3">
    <source>
        <dbReference type="ARBA" id="ARBA00023167"/>
    </source>
</evidence>
<dbReference type="PRINTS" id="PR00413">
    <property type="entry name" value="HADHALOGNASE"/>
</dbReference>
<dbReference type="NCBIfam" id="TIGR01549">
    <property type="entry name" value="HAD-SF-IA-v1"/>
    <property type="match status" value="1"/>
</dbReference>
<dbReference type="SFLD" id="SFLDG01129">
    <property type="entry name" value="C1.5:_HAD__Beta-PGM__Phosphata"/>
    <property type="match status" value="1"/>
</dbReference>
<proteinExistence type="inferred from homology"/>
<dbReference type="InterPro" id="IPR023943">
    <property type="entry name" value="Enolase-ppase_E1"/>
</dbReference>
<keyword evidence="4" id="KW-0479">Metal-binding</keyword>
<name>A0ABW8JCT7_9GAMM</name>
<dbReference type="Gene3D" id="1.10.720.60">
    <property type="match status" value="1"/>
</dbReference>
<keyword evidence="1 4" id="KW-0028">Amino-acid biosynthesis</keyword>
<dbReference type="PANTHER" id="PTHR20371:SF1">
    <property type="entry name" value="ENOLASE-PHOSPHATASE E1"/>
    <property type="match status" value="1"/>
</dbReference>
<dbReference type="InterPro" id="IPR023214">
    <property type="entry name" value="HAD_sf"/>
</dbReference>
<comment type="cofactor">
    <cofactor evidence="4">
        <name>Mg(2+)</name>
        <dbReference type="ChEBI" id="CHEBI:18420"/>
    </cofactor>
    <text evidence="4">Binds 1 Mg(2+) ion per subunit.</text>
</comment>
<dbReference type="SFLD" id="SFLDS00003">
    <property type="entry name" value="Haloacid_Dehalogenase"/>
    <property type="match status" value="1"/>
</dbReference>
<evidence type="ECO:0000313" key="5">
    <source>
        <dbReference type="EMBL" id="MFK2898894.1"/>
    </source>
</evidence>
<comment type="catalytic activity">
    <reaction evidence="4">
        <text>5-methylsulfanyl-2,3-dioxopentyl phosphate + H2O = 1,2-dihydroxy-5-(methylsulfanyl)pent-1-en-3-one + phosphate</text>
        <dbReference type="Rhea" id="RHEA:21700"/>
        <dbReference type="ChEBI" id="CHEBI:15377"/>
        <dbReference type="ChEBI" id="CHEBI:43474"/>
        <dbReference type="ChEBI" id="CHEBI:49252"/>
        <dbReference type="ChEBI" id="CHEBI:58828"/>
        <dbReference type="EC" id="3.1.3.77"/>
    </reaction>
</comment>
<comment type="caution">
    <text evidence="5">The sequence shown here is derived from an EMBL/GenBank/DDBJ whole genome shotgun (WGS) entry which is preliminary data.</text>
</comment>
<dbReference type="PANTHER" id="PTHR20371">
    <property type="entry name" value="ENOLASE-PHOSPHATASE E1"/>
    <property type="match status" value="1"/>
</dbReference>
<keyword evidence="2 4" id="KW-0378">Hydrolase</keyword>
<sequence>MTAIRAIVTDIEGTTSSISFVKDVLFPYARERLPAHVETHADHADVQHWLHEAAKEAGLIEASRQEIIELLLRWIDEDRKSTALKALQGMIWKDGYEAGEFRAHMYPEVAARLHGWRGEGLRLYVYSSGSVPAQQLFFRYSEAGDLSPLFAGYFDTETGPKRETASYQRIAEAIGERPEHVLFLSDIAEELDAAGAAGLRTGWLMRPPLDIPTESRHPAYADFDAIRL</sequence>
<comment type="pathway">
    <text evidence="4">Amino-acid biosynthesis; L-methionine biosynthesis via salvage pathway; L-methionine from S-methyl-5-thio-alpha-D-ribose 1-phosphate: step 3/6.</text>
</comment>
<gene>
    <name evidence="4 5" type="primary">mtnC</name>
    <name evidence="5" type="ORF">ISP15_00905</name>
</gene>
<dbReference type="InterPro" id="IPR036412">
    <property type="entry name" value="HAD-like_sf"/>
</dbReference>
<keyword evidence="6" id="KW-1185">Reference proteome</keyword>
<reference evidence="5 6" key="1">
    <citation type="submission" date="2020-10" db="EMBL/GenBank/DDBJ databases">
        <title>Phylogeny of dyella-like bacteria.</title>
        <authorList>
            <person name="Fu J."/>
        </authorList>
    </citation>
    <scope>NUCLEOTIDE SEQUENCE [LARGE SCALE GENOMIC DNA]</scope>
    <source>
        <strain evidence="5 6">JP1</strain>
    </source>
</reference>
<dbReference type="Proteomes" id="UP001620461">
    <property type="component" value="Unassembled WGS sequence"/>
</dbReference>
<organism evidence="5 6">
    <name type="scientific">Dyella jejuensis</name>
    <dbReference type="NCBI Taxonomy" id="1432009"/>
    <lineage>
        <taxon>Bacteria</taxon>
        <taxon>Pseudomonadati</taxon>
        <taxon>Pseudomonadota</taxon>
        <taxon>Gammaproteobacteria</taxon>
        <taxon>Lysobacterales</taxon>
        <taxon>Rhodanobacteraceae</taxon>
        <taxon>Dyella</taxon>
    </lineage>
</organism>
<protein>
    <recommendedName>
        <fullName evidence="4">Enolase-phosphatase E1</fullName>
        <ecNumber evidence="4">3.1.3.77</ecNumber>
    </recommendedName>
    <alternativeName>
        <fullName evidence="4">2,3-diketo-5-methylthio-1-phosphopentane phosphatase</fullName>
    </alternativeName>
</protein>
<dbReference type="CDD" id="cd01629">
    <property type="entry name" value="HAD_EP"/>
    <property type="match status" value="1"/>
</dbReference>
<keyword evidence="3 4" id="KW-0486">Methionine biosynthesis</keyword>
<dbReference type="RefSeq" id="WP_404544036.1">
    <property type="nucleotide sequence ID" value="NZ_JADIKJ010000001.1"/>
</dbReference>
<dbReference type="SFLD" id="SFLDG01133">
    <property type="entry name" value="C1.5.4:_Enolase-phosphatase_Li"/>
    <property type="match status" value="1"/>
</dbReference>
<dbReference type="EC" id="3.1.3.77" evidence="4"/>
<evidence type="ECO:0000256" key="1">
    <source>
        <dbReference type="ARBA" id="ARBA00022605"/>
    </source>
</evidence>
<dbReference type="GO" id="GO:0043874">
    <property type="term" value="F:acireductone synthase activity"/>
    <property type="evidence" value="ECO:0007669"/>
    <property type="project" value="UniProtKB-EC"/>
</dbReference>
<dbReference type="SFLD" id="SFLDF00044">
    <property type="entry name" value="enolase-phosphatase"/>
    <property type="match status" value="1"/>
</dbReference>
<dbReference type="HAMAP" id="MF_01681">
    <property type="entry name" value="Salvage_MtnC"/>
    <property type="match status" value="1"/>
</dbReference>
<comment type="pathway">
    <text evidence="4">Amino-acid biosynthesis; L-methionine biosynthesis via salvage pathway; L-methionine from S-methyl-5-thio-alpha-D-ribose 1-phosphate: step 4/6.</text>
</comment>
<keyword evidence="4" id="KW-0460">Magnesium</keyword>
<accession>A0ABW8JCT7</accession>
<comment type="similarity">
    <text evidence="4">Belongs to the HAD-like hydrolase superfamily. MasA/MtnC family.</text>
</comment>
<evidence type="ECO:0000313" key="6">
    <source>
        <dbReference type="Proteomes" id="UP001620461"/>
    </source>
</evidence>
<dbReference type="InterPro" id="IPR006439">
    <property type="entry name" value="HAD-SF_hydro_IA"/>
</dbReference>
<dbReference type="Gene3D" id="3.40.50.1000">
    <property type="entry name" value="HAD superfamily/HAD-like"/>
    <property type="match status" value="1"/>
</dbReference>
<evidence type="ECO:0000256" key="4">
    <source>
        <dbReference type="HAMAP-Rule" id="MF_01681"/>
    </source>
</evidence>
<dbReference type="SUPFAM" id="SSF56784">
    <property type="entry name" value="HAD-like"/>
    <property type="match status" value="1"/>
</dbReference>
<comment type="subunit">
    <text evidence="4">Monomer.</text>
</comment>
<comment type="function">
    <text evidence="4">Bifunctional enzyme that catalyzes the enolization of 2,3-diketo-5-methylthiopentyl-1-phosphate (DK-MTP-1-P) into the intermediate 2-hydroxy-3-keto-5-methylthiopentenyl-1-phosphate (HK-MTPenyl-1-P), which is then dephosphorylated to form the acireductone 1,2-dihydroxy-3-keto-5-methylthiopentene (DHK-MTPene).</text>
</comment>
<dbReference type="NCBIfam" id="TIGR01691">
    <property type="entry name" value="enolase-ppase"/>
    <property type="match status" value="1"/>
</dbReference>